<feature type="transmembrane region" description="Helical" evidence="1">
    <location>
        <begin position="104"/>
        <end position="122"/>
    </location>
</feature>
<keyword evidence="1" id="KW-1133">Transmembrane helix</keyword>
<keyword evidence="1" id="KW-0472">Membrane</keyword>
<dbReference type="RefSeq" id="WP_226177756.1">
    <property type="nucleotide sequence ID" value="NZ_JAJADR010000005.1"/>
</dbReference>
<keyword evidence="1" id="KW-0812">Transmembrane</keyword>
<dbReference type="EMBL" id="JAJADR010000005">
    <property type="protein sequence ID" value="MCB2409902.1"/>
    <property type="molecule type" value="Genomic_DNA"/>
</dbReference>
<feature type="transmembrane region" description="Helical" evidence="1">
    <location>
        <begin position="128"/>
        <end position="149"/>
    </location>
</feature>
<keyword evidence="3" id="KW-1185">Reference proteome</keyword>
<evidence type="ECO:0008006" key="4">
    <source>
        <dbReference type="Google" id="ProtNLM"/>
    </source>
</evidence>
<reference evidence="2" key="1">
    <citation type="submission" date="2021-10" db="EMBL/GenBank/DDBJ databases">
        <authorList>
            <person name="Dean J.D."/>
            <person name="Kim M.K."/>
            <person name="Newey C.N."/>
            <person name="Stoker T.S."/>
            <person name="Thompson D.W."/>
            <person name="Grose J.H."/>
        </authorList>
    </citation>
    <scope>NUCLEOTIDE SEQUENCE</scope>
    <source>
        <strain evidence="2">BT178</strain>
    </source>
</reference>
<dbReference type="Proteomes" id="UP001165296">
    <property type="component" value="Unassembled WGS sequence"/>
</dbReference>
<protein>
    <recommendedName>
        <fullName evidence="4">Glycosyltransferase RgtA/B/C/D-like domain-containing protein</fullName>
    </recommendedName>
</protein>
<accession>A0ABS8AUM3</accession>
<feature type="transmembrane region" description="Helical" evidence="1">
    <location>
        <begin position="266"/>
        <end position="285"/>
    </location>
</feature>
<feature type="transmembrane region" description="Helical" evidence="1">
    <location>
        <begin position="292"/>
        <end position="313"/>
    </location>
</feature>
<organism evidence="2 3">
    <name type="scientific">Hymenobacter lucidus</name>
    <dbReference type="NCBI Taxonomy" id="2880930"/>
    <lineage>
        <taxon>Bacteria</taxon>
        <taxon>Pseudomonadati</taxon>
        <taxon>Bacteroidota</taxon>
        <taxon>Cytophagia</taxon>
        <taxon>Cytophagales</taxon>
        <taxon>Hymenobacteraceae</taxon>
        <taxon>Hymenobacter</taxon>
    </lineage>
</organism>
<feature type="transmembrane region" description="Helical" evidence="1">
    <location>
        <begin position="319"/>
        <end position="338"/>
    </location>
</feature>
<proteinExistence type="predicted"/>
<evidence type="ECO:0000256" key="1">
    <source>
        <dbReference type="SAM" id="Phobius"/>
    </source>
</evidence>
<evidence type="ECO:0000313" key="2">
    <source>
        <dbReference type="EMBL" id="MCB2409902.1"/>
    </source>
</evidence>
<evidence type="ECO:0000313" key="3">
    <source>
        <dbReference type="Proteomes" id="UP001165296"/>
    </source>
</evidence>
<feature type="transmembrane region" description="Helical" evidence="1">
    <location>
        <begin position="20"/>
        <end position="41"/>
    </location>
</feature>
<sequence>MHPSAADGLISAGRRWQHLLLVYVLAVGLLAGSAYTMYVHYDFSHSLDTRSYLSIARGEFRGVSITRRYRVVVPAVAAAVAWPVEQVYARIWPQRAATDWPLRLAFYLVNTLVLAGAGLVFFRSCLLYGASPGAAVLAMVAVLASRWAVYTAGLPLVDSLYILVFALAFYGARSGSAVAVAACIVLGPHAKESFVFLVPWLLWFGHRAMPWPRQLVWLAVSGAVAYGVRHWIDAQVGAPPQESLSNALDHLHNLAYSLRRLLSVKGAGEIFSIFGFFWLVLLVGLRGGAGRWLRPLGAGGAALLAVVLVHMLLSGDLGRMGYLAAPVFAVAFALILTHHPAFQWLWARPSEASKNAQAACNPE</sequence>
<comment type="caution">
    <text evidence="2">The sequence shown here is derived from an EMBL/GenBank/DDBJ whole genome shotgun (WGS) entry which is preliminary data.</text>
</comment>
<gene>
    <name evidence="2" type="ORF">LGH74_18070</name>
</gene>
<name>A0ABS8AUM3_9BACT</name>